<feature type="binding site" evidence="2">
    <location>
        <begin position="212"/>
        <end position="219"/>
    </location>
    <ligand>
        <name>ATP</name>
        <dbReference type="ChEBI" id="CHEBI:30616"/>
    </ligand>
</feature>
<name>A0A9X3IRY2_9GAMM</name>
<evidence type="ECO:0000256" key="1">
    <source>
        <dbReference type="PIRSR" id="PIRSR640198-1"/>
    </source>
</evidence>
<dbReference type="RefSeq" id="WP_283173542.1">
    <property type="nucleotide sequence ID" value="NZ_JAPNOA010000025.1"/>
</dbReference>
<evidence type="ECO:0000259" key="3">
    <source>
        <dbReference type="PROSITE" id="PS51459"/>
    </source>
</evidence>
<dbReference type="Gene3D" id="1.10.3290.10">
    <property type="entry name" value="Fido-like domain"/>
    <property type="match status" value="1"/>
</dbReference>
<dbReference type="PANTHER" id="PTHR13504:SF33">
    <property type="entry name" value="FIC FAMILY PROTEIN"/>
    <property type="match status" value="1"/>
</dbReference>
<gene>
    <name evidence="4" type="ORF">OUO13_09045</name>
</gene>
<dbReference type="PANTHER" id="PTHR13504">
    <property type="entry name" value="FIDO DOMAIN-CONTAINING PROTEIN DDB_G0283145"/>
    <property type="match status" value="1"/>
</dbReference>
<sequence length="375" mass="42389">MSNDWIWQQADWPQFHWDHRRVAGPLRQATLLLGVLLGKTGAHPDELQPLDTLLANILSSSAIEGEQLNVHSVRSSLARRLGVDEEKPYPVTDQSEGVALIMLDAIEHTRQPLSLERLCQWHVWLFPAPESLLVSRPQSIGSLRGDATMQVVSGREDRPNVHFEAPGRGILDAEVERFINWFNHSQNDPTLDPLIRAALVHLWFVTLHPFDDGNGRITRALTDMALAQADEHSIRLYAMSVSILKHRKQYYDILEATQRGELDVTAWLLWFIETLQETLQQSLDQIDRLLAKTRFWRQYQSAGLSSEQIKVINCLLDGGDKGFEDGISASQYQKVAQVSKATATRHLTELLTLGCIEKLPGGGRSTRYRIQGVKL</sequence>
<evidence type="ECO:0000313" key="4">
    <source>
        <dbReference type="EMBL" id="MCY0965331.1"/>
    </source>
</evidence>
<feature type="domain" description="Fido" evidence="3">
    <location>
        <begin position="113"/>
        <end position="273"/>
    </location>
</feature>
<protein>
    <submittedName>
        <fullName evidence="4">Fic family protein</fullName>
    </submittedName>
</protein>
<dbReference type="SUPFAM" id="SSF46785">
    <property type="entry name" value="Winged helix' DNA-binding domain"/>
    <property type="match status" value="1"/>
</dbReference>
<dbReference type="InterPro" id="IPR003812">
    <property type="entry name" value="Fido"/>
</dbReference>
<dbReference type="GO" id="GO:0005524">
    <property type="term" value="F:ATP binding"/>
    <property type="evidence" value="ECO:0007669"/>
    <property type="project" value="UniProtKB-KW"/>
</dbReference>
<comment type="caution">
    <text evidence="4">The sequence shown here is derived from an EMBL/GenBank/DDBJ whole genome shotgun (WGS) entry which is preliminary data.</text>
</comment>
<dbReference type="PROSITE" id="PS51459">
    <property type="entry name" value="FIDO"/>
    <property type="match status" value="1"/>
</dbReference>
<proteinExistence type="predicted"/>
<dbReference type="Pfam" id="PF02661">
    <property type="entry name" value="Fic"/>
    <property type="match status" value="1"/>
</dbReference>
<dbReference type="SUPFAM" id="SSF140931">
    <property type="entry name" value="Fic-like"/>
    <property type="match status" value="1"/>
</dbReference>
<dbReference type="InterPro" id="IPR036597">
    <property type="entry name" value="Fido-like_dom_sf"/>
</dbReference>
<dbReference type="Gene3D" id="1.10.10.10">
    <property type="entry name" value="Winged helix-like DNA-binding domain superfamily/Winged helix DNA-binding domain"/>
    <property type="match status" value="1"/>
</dbReference>
<reference evidence="4" key="1">
    <citation type="submission" date="2022-11" db="EMBL/GenBank/DDBJ databases">
        <title>Parathalassolutuus dongxingensis gen. nov., sp. nov., a novel member of family Oceanospirillaceae isolated from a coastal shrimp pond in Guangxi, China.</title>
        <authorList>
            <person name="Chen H."/>
        </authorList>
    </citation>
    <scope>NUCLEOTIDE SEQUENCE</scope>
    <source>
        <strain evidence="4">G-43</strain>
    </source>
</reference>
<dbReference type="Proteomes" id="UP001150830">
    <property type="component" value="Unassembled WGS sequence"/>
</dbReference>
<evidence type="ECO:0000256" key="2">
    <source>
        <dbReference type="PIRSR" id="PIRSR640198-2"/>
    </source>
</evidence>
<dbReference type="InterPro" id="IPR036388">
    <property type="entry name" value="WH-like_DNA-bd_sf"/>
</dbReference>
<organism evidence="4 5">
    <name type="scientific">Parathalassolituus penaei</name>
    <dbReference type="NCBI Taxonomy" id="2997323"/>
    <lineage>
        <taxon>Bacteria</taxon>
        <taxon>Pseudomonadati</taxon>
        <taxon>Pseudomonadota</taxon>
        <taxon>Gammaproteobacteria</taxon>
        <taxon>Oceanospirillales</taxon>
        <taxon>Oceanospirillaceae</taxon>
        <taxon>Parathalassolituus</taxon>
    </lineage>
</organism>
<dbReference type="AlphaFoldDB" id="A0A9X3IRY2"/>
<feature type="active site" evidence="1">
    <location>
        <position position="208"/>
    </location>
</feature>
<dbReference type="InterPro" id="IPR025230">
    <property type="entry name" value="DUF4172"/>
</dbReference>
<evidence type="ECO:0000313" key="5">
    <source>
        <dbReference type="Proteomes" id="UP001150830"/>
    </source>
</evidence>
<feature type="binding site" evidence="2">
    <location>
        <begin position="250"/>
        <end position="251"/>
    </location>
    <ligand>
        <name>ATP</name>
        <dbReference type="ChEBI" id="CHEBI:30616"/>
    </ligand>
</feature>
<keyword evidence="5" id="KW-1185">Reference proteome</keyword>
<keyword evidence="2" id="KW-0547">Nucleotide-binding</keyword>
<dbReference type="EMBL" id="JAPNOA010000025">
    <property type="protein sequence ID" value="MCY0965331.1"/>
    <property type="molecule type" value="Genomic_DNA"/>
</dbReference>
<dbReference type="InterPro" id="IPR036390">
    <property type="entry name" value="WH_DNA-bd_sf"/>
</dbReference>
<accession>A0A9X3IRY2</accession>
<keyword evidence="2" id="KW-0067">ATP-binding</keyword>
<dbReference type="Pfam" id="PF13776">
    <property type="entry name" value="DUF4172"/>
    <property type="match status" value="1"/>
</dbReference>
<dbReference type="InterPro" id="IPR040198">
    <property type="entry name" value="Fido_containing"/>
</dbReference>